<dbReference type="PROSITE" id="PS00073">
    <property type="entry name" value="ACYL_COA_DH_2"/>
    <property type="match status" value="1"/>
</dbReference>
<dbReference type="PANTHER" id="PTHR43884:SF12">
    <property type="entry name" value="ISOVALERYL-COA DEHYDROGENASE, MITOCHONDRIAL-RELATED"/>
    <property type="match status" value="1"/>
</dbReference>
<dbReference type="InterPro" id="IPR006089">
    <property type="entry name" value="Acyl-CoA_DH_CS"/>
</dbReference>
<keyword evidence="4 6" id="KW-0274">FAD</keyword>
<evidence type="ECO:0000256" key="6">
    <source>
        <dbReference type="RuleBase" id="RU362125"/>
    </source>
</evidence>
<comment type="similarity">
    <text evidence="2 6">Belongs to the acyl-CoA dehydrogenase family.</text>
</comment>
<comment type="caution">
    <text evidence="10">The sequence shown here is derived from an EMBL/GenBank/DDBJ whole genome shotgun (WGS) entry which is preliminary data.</text>
</comment>
<dbReference type="Gene3D" id="1.20.140.10">
    <property type="entry name" value="Butyryl-CoA Dehydrogenase, subunit A, domain 3"/>
    <property type="match status" value="1"/>
</dbReference>
<dbReference type="GO" id="GO:0003995">
    <property type="term" value="F:acyl-CoA dehydrogenase activity"/>
    <property type="evidence" value="ECO:0007669"/>
    <property type="project" value="InterPro"/>
</dbReference>
<dbReference type="PANTHER" id="PTHR43884">
    <property type="entry name" value="ACYL-COA DEHYDROGENASE"/>
    <property type="match status" value="1"/>
</dbReference>
<evidence type="ECO:0000313" key="11">
    <source>
        <dbReference type="Proteomes" id="UP000614410"/>
    </source>
</evidence>
<feature type="domain" description="Acyl-CoA oxidase/dehydrogenase middle" evidence="8">
    <location>
        <begin position="126"/>
        <end position="221"/>
    </location>
</feature>
<gene>
    <name evidence="10" type="ORF">JF887_09975</name>
</gene>
<dbReference type="Pfam" id="PF00441">
    <property type="entry name" value="Acyl-CoA_dh_1"/>
    <property type="match status" value="1"/>
</dbReference>
<feature type="domain" description="Acyl-CoA dehydrogenase/oxidase C-terminal" evidence="7">
    <location>
        <begin position="246"/>
        <end position="387"/>
    </location>
</feature>
<evidence type="ECO:0000313" key="10">
    <source>
        <dbReference type="EMBL" id="MBJ7609736.1"/>
    </source>
</evidence>
<dbReference type="SUPFAM" id="SSF47203">
    <property type="entry name" value="Acyl-CoA dehydrogenase C-terminal domain-like"/>
    <property type="match status" value="1"/>
</dbReference>
<feature type="domain" description="Acyl-CoA dehydrogenase/oxidase N-terminal" evidence="9">
    <location>
        <begin position="8"/>
        <end position="114"/>
    </location>
</feature>
<dbReference type="InterPro" id="IPR009075">
    <property type="entry name" value="AcylCo_DH/oxidase_C"/>
</dbReference>
<dbReference type="Pfam" id="PF02771">
    <property type="entry name" value="Acyl-CoA_dh_N"/>
    <property type="match status" value="1"/>
</dbReference>
<dbReference type="Proteomes" id="UP000614410">
    <property type="component" value="Unassembled WGS sequence"/>
</dbReference>
<keyword evidence="3 6" id="KW-0285">Flavoprotein</keyword>
<protein>
    <submittedName>
        <fullName evidence="10">Acyl-CoA dehydrogenase family protein</fullName>
    </submittedName>
</protein>
<comment type="cofactor">
    <cofactor evidence="1 6">
        <name>FAD</name>
        <dbReference type="ChEBI" id="CHEBI:57692"/>
    </cofactor>
</comment>
<dbReference type="InterPro" id="IPR046373">
    <property type="entry name" value="Acyl-CoA_Oxase/DH_mid-dom_sf"/>
</dbReference>
<sequence>MGFDFSFTQEQEEIRKLAHEFAVNEMRPVAGDYDEKEETPWAVMHKAHDLGLDAASGFPEEYGGGGLDLMTSLILTEQLSWGDAGIGVSINATGLAGAAILAMGTEEQKKKYISLFCDPAHLRIGAMGLTEPNSGSDSMALETTATKVDGGYVLNGTKQFCTNGGIADVQVAFATTDRSAGAGGIAGFVIEKDTPGMRQGRKERKLGVRASHTAQVIFEDCFVPEEARLGFDREGNATGPGAIGALLMLEATRPLVAAGAVGIARAAYEFARDYSLERIAFGKPIARHEAIAFKLADMATEIDAAWLLTLRAAWMAQNSIQFARGEGSMAKLMAGDVAMRVTTDAVQVLGGYGYIKEYPVERFMRDAKIYQIWEGTAEIQRLVISRLILGERKALAARPRVIREDPLVTQAVAAAS</sequence>
<dbReference type="Pfam" id="PF02770">
    <property type="entry name" value="Acyl-CoA_dh_M"/>
    <property type="match status" value="1"/>
</dbReference>
<dbReference type="GO" id="GO:0050660">
    <property type="term" value="F:flavin adenine dinucleotide binding"/>
    <property type="evidence" value="ECO:0007669"/>
    <property type="project" value="InterPro"/>
</dbReference>
<dbReference type="Gene3D" id="1.10.540.10">
    <property type="entry name" value="Acyl-CoA dehydrogenase/oxidase, N-terminal domain"/>
    <property type="match status" value="1"/>
</dbReference>
<proteinExistence type="inferred from homology"/>
<evidence type="ECO:0000259" key="7">
    <source>
        <dbReference type="Pfam" id="PF00441"/>
    </source>
</evidence>
<dbReference type="Gene3D" id="2.40.110.10">
    <property type="entry name" value="Butyryl-CoA Dehydrogenase, subunit A, domain 2"/>
    <property type="match status" value="1"/>
</dbReference>
<evidence type="ECO:0000256" key="1">
    <source>
        <dbReference type="ARBA" id="ARBA00001974"/>
    </source>
</evidence>
<dbReference type="PROSITE" id="PS00072">
    <property type="entry name" value="ACYL_COA_DH_1"/>
    <property type="match status" value="1"/>
</dbReference>
<accession>A0A934KJ34</accession>
<name>A0A934KJ34_9BACT</name>
<dbReference type="InterPro" id="IPR009100">
    <property type="entry name" value="AcylCoA_DH/oxidase_NM_dom_sf"/>
</dbReference>
<evidence type="ECO:0000256" key="5">
    <source>
        <dbReference type="ARBA" id="ARBA00023002"/>
    </source>
</evidence>
<dbReference type="FunFam" id="1.20.140.10:FF:000004">
    <property type="entry name" value="Acyl-CoA dehydrogenase FadE25"/>
    <property type="match status" value="1"/>
</dbReference>
<dbReference type="AlphaFoldDB" id="A0A934KJ34"/>
<dbReference type="InterPro" id="IPR006091">
    <property type="entry name" value="Acyl-CoA_Oxase/DH_mid-dom"/>
</dbReference>
<dbReference type="SUPFAM" id="SSF56645">
    <property type="entry name" value="Acyl-CoA dehydrogenase NM domain-like"/>
    <property type="match status" value="1"/>
</dbReference>
<evidence type="ECO:0000259" key="9">
    <source>
        <dbReference type="Pfam" id="PF02771"/>
    </source>
</evidence>
<keyword evidence="5 6" id="KW-0560">Oxidoreductase</keyword>
<dbReference type="InterPro" id="IPR036250">
    <property type="entry name" value="AcylCo_DH-like_C"/>
</dbReference>
<organism evidence="10 11">
    <name type="scientific">Candidatus Amunia macphersoniae</name>
    <dbReference type="NCBI Taxonomy" id="3127014"/>
    <lineage>
        <taxon>Bacteria</taxon>
        <taxon>Bacillati</taxon>
        <taxon>Candidatus Dormiibacterota</taxon>
        <taxon>Candidatus Dormibacteria</taxon>
        <taxon>Candidatus Aeolococcales</taxon>
        <taxon>Candidatus Aeolococcaceae</taxon>
        <taxon>Candidatus Amunia</taxon>
    </lineage>
</organism>
<evidence type="ECO:0000256" key="3">
    <source>
        <dbReference type="ARBA" id="ARBA00022630"/>
    </source>
</evidence>
<dbReference type="FunFam" id="2.40.110.10:FF:000001">
    <property type="entry name" value="Acyl-CoA dehydrogenase, mitochondrial"/>
    <property type="match status" value="1"/>
</dbReference>
<evidence type="ECO:0000256" key="2">
    <source>
        <dbReference type="ARBA" id="ARBA00009347"/>
    </source>
</evidence>
<dbReference type="InterPro" id="IPR013786">
    <property type="entry name" value="AcylCoA_DH/ox_N"/>
</dbReference>
<reference evidence="10 11" key="1">
    <citation type="submission" date="2020-10" db="EMBL/GenBank/DDBJ databases">
        <title>Ca. Dormibacterota MAGs.</title>
        <authorList>
            <person name="Montgomery K."/>
        </authorList>
    </citation>
    <scope>NUCLEOTIDE SEQUENCE [LARGE SCALE GENOMIC DNA]</scope>
    <source>
        <strain evidence="10">Mitchell_Peninsula_5</strain>
    </source>
</reference>
<dbReference type="PIRSF" id="PIRSF016578">
    <property type="entry name" value="HsaA"/>
    <property type="match status" value="1"/>
</dbReference>
<dbReference type="InterPro" id="IPR037069">
    <property type="entry name" value="AcylCoA_DH/ox_N_sf"/>
</dbReference>
<evidence type="ECO:0000256" key="4">
    <source>
        <dbReference type="ARBA" id="ARBA00022827"/>
    </source>
</evidence>
<dbReference type="EMBL" id="JAEKNN010000051">
    <property type="protein sequence ID" value="MBJ7609736.1"/>
    <property type="molecule type" value="Genomic_DNA"/>
</dbReference>
<evidence type="ECO:0000259" key="8">
    <source>
        <dbReference type="Pfam" id="PF02770"/>
    </source>
</evidence>